<accession>A0AAU8CBV4</accession>
<protein>
    <submittedName>
        <fullName evidence="1">Antibiotic biosynthesis monooxygenase</fullName>
    </submittedName>
</protein>
<dbReference type="GO" id="GO:0004497">
    <property type="term" value="F:monooxygenase activity"/>
    <property type="evidence" value="ECO:0007669"/>
    <property type="project" value="UniProtKB-KW"/>
</dbReference>
<reference evidence="1" key="1">
    <citation type="submission" date="2024-06" db="EMBL/GenBank/DDBJ databases">
        <title>Genome Sequence of an extremely halophilic archaeon isolated from Permian era halite, Salado Formation, Carlsbad, New Mexico: Halobacterium sp. strain NMX12-1.</title>
        <authorList>
            <person name="Sotoa L."/>
            <person name="DasSarma P."/>
            <person name="Anton B.P."/>
            <person name="Vincze T."/>
            <person name="Verma I."/>
            <person name="Eralp B."/>
            <person name="Powers D.W."/>
            <person name="Dozier B.L."/>
            <person name="Roberts R.J."/>
            <person name="DasSarma S."/>
        </authorList>
    </citation>
    <scope>NUCLEOTIDE SEQUENCE</scope>
    <source>
        <strain evidence="1">NMX12-1</strain>
    </source>
</reference>
<dbReference type="AlphaFoldDB" id="A0AAU8CBV4"/>
<dbReference type="EMBL" id="CP159204">
    <property type="protein sequence ID" value="XCF15738.1"/>
    <property type="molecule type" value="Genomic_DNA"/>
</dbReference>
<dbReference type="GeneID" id="91109653"/>
<evidence type="ECO:0000313" key="1">
    <source>
        <dbReference type="EMBL" id="XCF15738.1"/>
    </source>
</evidence>
<dbReference type="KEGG" id="hanx:ABSL23_10855"/>
<dbReference type="RefSeq" id="WP_353633752.1">
    <property type="nucleotide sequence ID" value="NZ_CP159204.1"/>
</dbReference>
<keyword evidence="1" id="KW-0503">Monooxygenase</keyword>
<keyword evidence="1" id="KW-0560">Oxidoreductase</keyword>
<gene>
    <name evidence="1" type="ORF">ABSL23_10855</name>
</gene>
<organism evidence="1">
    <name type="scientific">Halobacterium sp. NMX12-1</name>
    <dbReference type="NCBI Taxonomy" id="3166650"/>
    <lineage>
        <taxon>Archaea</taxon>
        <taxon>Methanobacteriati</taxon>
        <taxon>Methanobacteriota</taxon>
        <taxon>Stenosarchaea group</taxon>
        <taxon>Halobacteria</taxon>
        <taxon>Halobacteriales</taxon>
        <taxon>Halobacteriaceae</taxon>
        <taxon>Halobacterium</taxon>
    </lineage>
</organism>
<sequence>MIARVWRGWTEPADADEYEAFVTDQVFPEAKRDIPELERFEVLRRDAGDEVEFVTIARFASWDGIEAFAGEEYETAHVPDRAEDLLARYEETVAHYEVRA</sequence>
<name>A0AAU8CBV4_9EURY</name>
<proteinExistence type="predicted"/>